<reference evidence="3 4" key="1">
    <citation type="journal article" date="2017" name="BMC Genomics">
        <title>Chromosome level assembly and secondary metabolite potential of the parasitic fungus Cordyceps militaris.</title>
        <authorList>
            <person name="Kramer G.J."/>
            <person name="Nodwell J.R."/>
        </authorList>
    </citation>
    <scope>NUCLEOTIDE SEQUENCE [LARGE SCALE GENOMIC DNA]</scope>
    <source>
        <strain evidence="3 4">ATCC 34164</strain>
    </source>
</reference>
<dbReference type="VEuPathDB" id="FungiDB:A9K55_006642"/>
<dbReference type="OrthoDB" id="5375558at2759"/>
<organism evidence="3 4">
    <name type="scientific">Cordyceps militaris</name>
    <name type="common">Caterpillar fungus</name>
    <name type="synonym">Clavaria militaris</name>
    <dbReference type="NCBI Taxonomy" id="73501"/>
    <lineage>
        <taxon>Eukaryota</taxon>
        <taxon>Fungi</taxon>
        <taxon>Dikarya</taxon>
        <taxon>Ascomycota</taxon>
        <taxon>Pezizomycotina</taxon>
        <taxon>Sordariomycetes</taxon>
        <taxon>Hypocreomycetidae</taxon>
        <taxon>Hypocreales</taxon>
        <taxon>Cordycipitaceae</taxon>
        <taxon>Cordyceps</taxon>
    </lineage>
</organism>
<dbReference type="AlphaFoldDB" id="A0A2H4SC71"/>
<dbReference type="GO" id="GO:0008270">
    <property type="term" value="F:zinc ion binding"/>
    <property type="evidence" value="ECO:0007669"/>
    <property type="project" value="InterPro"/>
</dbReference>
<feature type="compositionally biased region" description="Polar residues" evidence="2">
    <location>
        <begin position="15"/>
        <end position="27"/>
    </location>
</feature>
<dbReference type="Proteomes" id="UP000323067">
    <property type="component" value="Chromosome vi"/>
</dbReference>
<dbReference type="PANTHER" id="PTHR38791:SF13">
    <property type="entry name" value="ZN(2)-C6 FUNGAL-TYPE DOMAIN-CONTAINING PROTEIN"/>
    <property type="match status" value="1"/>
</dbReference>
<keyword evidence="1" id="KW-0539">Nucleus</keyword>
<feature type="compositionally biased region" description="Polar residues" evidence="2">
    <location>
        <begin position="262"/>
        <end position="276"/>
    </location>
</feature>
<dbReference type="VEuPathDB" id="FungiDB:CCM_02268"/>
<name>A0A2H4SC71_CORMI</name>
<gene>
    <name evidence="3" type="ORF">A9K55_006642</name>
</gene>
<sequence length="771" mass="81231">MAPDNPVGGDGDAGTVTNSTAPASSNLATGPSPSPPPSAAAVATSAAPEPQTSTPPASRPPPTSSNPEPAASTSSTSTSTSTALATASTVATTAAAAAATIASPATITPTTIPHAPAPAAEAASRSPLNDTRAAQPSPAPTDGEMSNHLLLLGRQAAAPPASHPSPSSHHSASYRTDTQPQAPTAPSTATSAPPPSTNPTTQFTSYPNVTTSQAPDAQRAAGHANGPNAVTLPSMRTIDAMTQQQPQSGPHPHTINGPLQPASPSGQAYYAQSTVGATPGYGLHTELSRYPLPHDPRLPGSRGSKKCDEAHPTCNNCKKSKRECLGYDPIFRQQPAAQPGSIQPAPSPTASLPSSNSPGSVAGNGRQINAYTTQSSMLPASYAATSTPHTATANPTPNTAYHSISVAAAHSATSIAADTRYEYSASANPASRAYQPAAAFDPARHVNHTANNQLDHRLPEPGEHNYYHTMFLTKRLTPIKAPKMKVHQIIDSLGPTPTSPQVPASEETFSEITKVYHEMYATALAAFFETTWYYFAENNIMSFPKHPPLLEQMASFLKVLEAVKANDHTQMAYSGILETRIVWQLACTAFQTPERGNASMRVNLPPEGDSAEARSRLQVVDTLLCGEYLPNNPLSPPVADSDTQRTRQFDFWYNLADFIRHRDNPESPQAQQAQEDVLGRMRGLLDGRENRDVLYSIAVVRHLSPRLGPNYGTSQSPGNDEAEPKSRLAVASGFLLNQSQVTGGTTNVVRRISDIACRAFVNPGVNIARRA</sequence>
<dbReference type="SUPFAM" id="SSF57701">
    <property type="entry name" value="Zn2/Cys6 DNA-binding domain"/>
    <property type="match status" value="1"/>
</dbReference>
<evidence type="ECO:0000256" key="2">
    <source>
        <dbReference type="SAM" id="MobiDB-lite"/>
    </source>
</evidence>
<accession>A0A2H4SC71</accession>
<evidence type="ECO:0000313" key="4">
    <source>
        <dbReference type="Proteomes" id="UP000323067"/>
    </source>
</evidence>
<evidence type="ECO:0000256" key="1">
    <source>
        <dbReference type="ARBA" id="ARBA00023242"/>
    </source>
</evidence>
<feature type="compositionally biased region" description="Polar residues" evidence="2">
    <location>
        <begin position="203"/>
        <end position="215"/>
    </location>
</feature>
<dbReference type="CDD" id="cd00067">
    <property type="entry name" value="GAL4"/>
    <property type="match status" value="1"/>
</dbReference>
<feature type="compositionally biased region" description="Low complexity" evidence="2">
    <location>
        <begin position="65"/>
        <end position="127"/>
    </location>
</feature>
<evidence type="ECO:0000313" key="3">
    <source>
        <dbReference type="EMBL" id="ATY60705.1"/>
    </source>
</evidence>
<dbReference type="GO" id="GO:0000981">
    <property type="term" value="F:DNA-binding transcription factor activity, RNA polymerase II-specific"/>
    <property type="evidence" value="ECO:0007669"/>
    <property type="project" value="InterPro"/>
</dbReference>
<feature type="region of interest" description="Disordered" evidence="2">
    <location>
        <begin position="1"/>
        <end position="313"/>
    </location>
</feature>
<protein>
    <submittedName>
        <fullName evidence="3">C6 finger domain</fullName>
    </submittedName>
</protein>
<dbReference type="EMBL" id="CP023323">
    <property type="protein sequence ID" value="ATY60705.1"/>
    <property type="molecule type" value="Genomic_DNA"/>
</dbReference>
<dbReference type="InterPro" id="IPR001138">
    <property type="entry name" value="Zn2Cys6_DnaBD"/>
</dbReference>
<feature type="compositionally biased region" description="Low complexity" evidence="2">
    <location>
        <begin position="348"/>
        <end position="358"/>
    </location>
</feature>
<dbReference type="InterPro" id="IPR036864">
    <property type="entry name" value="Zn2-C6_fun-type_DNA-bd_sf"/>
</dbReference>
<dbReference type="InterPro" id="IPR053175">
    <property type="entry name" value="DHMBA_Reg_Transcription_Factor"/>
</dbReference>
<feature type="compositionally biased region" description="Low complexity" evidence="2">
    <location>
        <begin position="156"/>
        <end position="191"/>
    </location>
</feature>
<feature type="region of interest" description="Disordered" evidence="2">
    <location>
        <begin position="335"/>
        <end position="366"/>
    </location>
</feature>
<feature type="compositionally biased region" description="Low complexity" evidence="2">
    <location>
        <begin position="39"/>
        <end position="56"/>
    </location>
</feature>
<proteinExistence type="predicted"/>
<dbReference type="PANTHER" id="PTHR38791">
    <property type="entry name" value="ZN(II)2CYS6 TRANSCRIPTION FACTOR (EUROFUNG)-RELATED-RELATED"/>
    <property type="match status" value="1"/>
</dbReference>
<feature type="region of interest" description="Disordered" evidence="2">
    <location>
        <begin position="706"/>
        <end position="725"/>
    </location>
</feature>